<evidence type="ECO:0000313" key="2">
    <source>
        <dbReference type="Proteomes" id="UP001189429"/>
    </source>
</evidence>
<sequence>CAHSWELAKVPLEAKGHMCIHLHEFAHESSSSELQAERARSPNFVQPLQVAVFVFRRLLERLHGV</sequence>
<accession>A0ABN9YA52</accession>
<keyword evidence="2" id="KW-1185">Reference proteome</keyword>
<feature type="non-terminal residue" evidence="1">
    <location>
        <position position="1"/>
    </location>
</feature>
<reference evidence="1" key="1">
    <citation type="submission" date="2023-10" db="EMBL/GenBank/DDBJ databases">
        <authorList>
            <person name="Chen Y."/>
            <person name="Shah S."/>
            <person name="Dougan E. K."/>
            <person name="Thang M."/>
            <person name="Chan C."/>
        </authorList>
    </citation>
    <scope>NUCLEOTIDE SEQUENCE [LARGE SCALE GENOMIC DNA]</scope>
</reference>
<protein>
    <submittedName>
        <fullName evidence="1">Uncharacterized protein</fullName>
    </submittedName>
</protein>
<feature type="non-terminal residue" evidence="1">
    <location>
        <position position="65"/>
    </location>
</feature>
<proteinExistence type="predicted"/>
<comment type="caution">
    <text evidence="1">The sequence shown here is derived from an EMBL/GenBank/DDBJ whole genome shotgun (WGS) entry which is preliminary data.</text>
</comment>
<evidence type="ECO:0000313" key="1">
    <source>
        <dbReference type="EMBL" id="CAK0908103.1"/>
    </source>
</evidence>
<organism evidence="1 2">
    <name type="scientific">Prorocentrum cordatum</name>
    <dbReference type="NCBI Taxonomy" id="2364126"/>
    <lineage>
        <taxon>Eukaryota</taxon>
        <taxon>Sar</taxon>
        <taxon>Alveolata</taxon>
        <taxon>Dinophyceae</taxon>
        <taxon>Prorocentrales</taxon>
        <taxon>Prorocentraceae</taxon>
        <taxon>Prorocentrum</taxon>
    </lineage>
</organism>
<dbReference type="EMBL" id="CAUYUJ010021953">
    <property type="protein sequence ID" value="CAK0908103.1"/>
    <property type="molecule type" value="Genomic_DNA"/>
</dbReference>
<name>A0ABN9YA52_9DINO</name>
<dbReference type="Proteomes" id="UP001189429">
    <property type="component" value="Unassembled WGS sequence"/>
</dbReference>
<gene>
    <name evidence="1" type="ORF">PCOR1329_LOCUS82865</name>
</gene>